<accession>A0A9Q4FZQ1</accession>
<name>A0A9Q4FZQ1_SALAG</name>
<keyword evidence="1" id="KW-0812">Transmembrane</keyword>
<protein>
    <submittedName>
        <fullName evidence="2">Uncharacterized protein</fullName>
    </submittedName>
</protein>
<dbReference type="RefSeq" id="WP_257822060.1">
    <property type="nucleotide sequence ID" value="NZ_JABXYM010000001.1"/>
</dbReference>
<reference evidence="2" key="1">
    <citation type="submission" date="2020-06" db="EMBL/GenBank/DDBJ databases">
        <title>Insight into the genomes of haloalkaliphilic bacilli from Kenyan soda lakes.</title>
        <authorList>
            <person name="Mwirichia R."/>
            <person name="Villamizar G.C."/>
            <person name="Poehlein A."/>
            <person name="Mugweru J."/>
            <person name="Kipnyargis A."/>
            <person name="Kiplimo D."/>
            <person name="Orwa P."/>
            <person name="Daniel R."/>
        </authorList>
    </citation>
    <scope>NUCLEOTIDE SEQUENCE</scope>
    <source>
        <strain evidence="2">B1096_S55</strain>
    </source>
</reference>
<organism evidence="2 3">
    <name type="scientific">Salipaludibacillus agaradhaerens</name>
    <name type="common">Bacillus agaradhaerens</name>
    <dbReference type="NCBI Taxonomy" id="76935"/>
    <lineage>
        <taxon>Bacteria</taxon>
        <taxon>Bacillati</taxon>
        <taxon>Bacillota</taxon>
        <taxon>Bacilli</taxon>
        <taxon>Bacillales</taxon>
        <taxon>Bacillaceae</taxon>
    </lineage>
</organism>
<evidence type="ECO:0000256" key="1">
    <source>
        <dbReference type="SAM" id="Phobius"/>
    </source>
</evidence>
<dbReference type="AlphaFoldDB" id="A0A9Q4FZQ1"/>
<comment type="caution">
    <text evidence="2">The sequence shown here is derived from an EMBL/GenBank/DDBJ whole genome shotgun (WGS) entry which is preliminary data.</text>
</comment>
<evidence type="ECO:0000313" key="2">
    <source>
        <dbReference type="EMBL" id="MCR6097666.1"/>
    </source>
</evidence>
<keyword evidence="1" id="KW-1133">Transmembrane helix</keyword>
<feature type="transmembrane region" description="Helical" evidence="1">
    <location>
        <begin position="36"/>
        <end position="54"/>
    </location>
</feature>
<feature type="transmembrane region" description="Helical" evidence="1">
    <location>
        <begin position="12"/>
        <end position="30"/>
    </location>
</feature>
<dbReference type="EMBL" id="JABXYM010000001">
    <property type="protein sequence ID" value="MCR6097666.1"/>
    <property type="molecule type" value="Genomic_DNA"/>
</dbReference>
<evidence type="ECO:0000313" key="3">
    <source>
        <dbReference type="Proteomes" id="UP001057753"/>
    </source>
</evidence>
<proteinExistence type="predicted"/>
<dbReference type="Proteomes" id="UP001057753">
    <property type="component" value="Unassembled WGS sequence"/>
</dbReference>
<gene>
    <name evidence="2" type="ORF">HXA33_14030</name>
</gene>
<keyword evidence="3" id="KW-1185">Reference proteome</keyword>
<keyword evidence="1" id="KW-0472">Membrane</keyword>
<sequence>MSNSTSLKFLSGCLQLFFSIPLISFLYIVWMFQAYPIFQLMFIVHLITLIVSLIERRRFYGSVLGMTASLIGGDEISMEGFFLLHTGVTIIIFHDAFKSRKTENAEAS</sequence>